<dbReference type="EC" id="3.1.30.-" evidence="10"/>
<accession>A0A9W8AXR6</accession>
<dbReference type="PROSITE" id="PS01070">
    <property type="entry name" value="NUCLEASE_NON_SPEC"/>
    <property type="match status" value="1"/>
</dbReference>
<dbReference type="InterPro" id="IPR040255">
    <property type="entry name" value="Non-specific_endonuclease"/>
</dbReference>
<dbReference type="GO" id="GO:0000014">
    <property type="term" value="F:single-stranded DNA endodeoxyribonuclease activity"/>
    <property type="evidence" value="ECO:0007669"/>
    <property type="project" value="TreeGrafter"/>
</dbReference>
<evidence type="ECO:0000256" key="11">
    <source>
        <dbReference type="SAM" id="MobiDB-lite"/>
    </source>
</evidence>
<dbReference type="InterPro" id="IPR044925">
    <property type="entry name" value="His-Me_finger_sf"/>
</dbReference>
<dbReference type="GO" id="GO:0046872">
    <property type="term" value="F:metal ion binding"/>
    <property type="evidence" value="ECO:0007669"/>
    <property type="project" value="UniProtKB-KW"/>
</dbReference>
<name>A0A9W8AXR6_9FUNG</name>
<dbReference type="SMART" id="SM00477">
    <property type="entry name" value="NUC"/>
    <property type="match status" value="1"/>
</dbReference>
<dbReference type="InterPro" id="IPR001604">
    <property type="entry name" value="Endo_G_ENPP1-like_dom"/>
</dbReference>
<evidence type="ECO:0000256" key="1">
    <source>
        <dbReference type="ARBA" id="ARBA00001946"/>
    </source>
</evidence>
<dbReference type="SMART" id="SM00892">
    <property type="entry name" value="Endonuclease_NS"/>
    <property type="match status" value="1"/>
</dbReference>
<dbReference type="Proteomes" id="UP001150925">
    <property type="component" value="Unassembled WGS sequence"/>
</dbReference>
<feature type="active site" description="Proton acceptor" evidence="8">
    <location>
        <position position="164"/>
    </location>
</feature>
<feature type="region of interest" description="Disordered" evidence="11">
    <location>
        <begin position="35"/>
        <end position="65"/>
    </location>
</feature>
<feature type="compositionally biased region" description="Pro residues" evidence="11">
    <location>
        <begin position="40"/>
        <end position="50"/>
    </location>
</feature>
<dbReference type="Pfam" id="PF01223">
    <property type="entry name" value="Endonuclease_NS"/>
    <property type="match status" value="1"/>
</dbReference>
<dbReference type="GO" id="GO:0004521">
    <property type="term" value="F:RNA endonuclease activity"/>
    <property type="evidence" value="ECO:0007669"/>
    <property type="project" value="TreeGrafter"/>
</dbReference>
<keyword evidence="7" id="KW-0460">Magnesium</keyword>
<dbReference type="PANTHER" id="PTHR13966:SF5">
    <property type="entry name" value="ENDONUCLEASE G, MITOCHONDRIAL"/>
    <property type="match status" value="1"/>
</dbReference>
<evidence type="ECO:0000313" key="14">
    <source>
        <dbReference type="EMBL" id="KAJ1967222.1"/>
    </source>
</evidence>
<evidence type="ECO:0000313" key="15">
    <source>
        <dbReference type="Proteomes" id="UP001150925"/>
    </source>
</evidence>
<dbReference type="PANTHER" id="PTHR13966">
    <property type="entry name" value="ENDONUCLEASE RELATED"/>
    <property type="match status" value="1"/>
</dbReference>
<feature type="domain" description="DNA/RNA non-specific endonuclease/pyrophosphatase/phosphodiesterase" evidence="13">
    <location>
        <begin position="93"/>
        <end position="312"/>
    </location>
</feature>
<feature type="binding site" evidence="9">
    <location>
        <position position="196"/>
    </location>
    <ligand>
        <name>Mg(2+)</name>
        <dbReference type="ChEBI" id="CHEBI:18420"/>
        <note>catalytic</note>
    </ligand>
</feature>
<dbReference type="SUPFAM" id="SSF54060">
    <property type="entry name" value="His-Me finger endonucleases"/>
    <property type="match status" value="1"/>
</dbReference>
<keyword evidence="15" id="KW-1185">Reference proteome</keyword>
<comment type="cofactor">
    <cofactor evidence="1 10">
        <name>Mg(2+)</name>
        <dbReference type="ChEBI" id="CHEBI:18420"/>
    </cofactor>
</comment>
<dbReference type="InterPro" id="IPR018524">
    <property type="entry name" value="DNA/RNA_endonuclease_AS"/>
</dbReference>
<feature type="region of interest" description="Disordered" evidence="11">
    <location>
        <begin position="121"/>
        <end position="144"/>
    </location>
</feature>
<evidence type="ECO:0000256" key="8">
    <source>
        <dbReference type="PIRSR" id="PIRSR640255-1"/>
    </source>
</evidence>
<reference evidence="14" key="1">
    <citation type="submission" date="2022-07" db="EMBL/GenBank/DDBJ databases">
        <title>Phylogenomic reconstructions and comparative analyses of Kickxellomycotina fungi.</title>
        <authorList>
            <person name="Reynolds N.K."/>
            <person name="Stajich J.E."/>
            <person name="Barry K."/>
            <person name="Grigoriev I.V."/>
            <person name="Crous P."/>
            <person name="Smith M.E."/>
        </authorList>
    </citation>
    <scope>NUCLEOTIDE SEQUENCE</scope>
    <source>
        <strain evidence="14">RSA 1196</strain>
    </source>
</reference>
<comment type="similarity">
    <text evidence="2 10">Belongs to the DNA/RNA non-specific endonuclease family.</text>
</comment>
<evidence type="ECO:0000259" key="13">
    <source>
        <dbReference type="SMART" id="SM00892"/>
    </source>
</evidence>
<evidence type="ECO:0000256" key="6">
    <source>
        <dbReference type="ARBA" id="ARBA00022801"/>
    </source>
</evidence>
<keyword evidence="5 10" id="KW-0255">Endonuclease</keyword>
<dbReference type="EMBL" id="JANBPY010000373">
    <property type="protein sequence ID" value="KAJ1967222.1"/>
    <property type="molecule type" value="Genomic_DNA"/>
</dbReference>
<evidence type="ECO:0000259" key="12">
    <source>
        <dbReference type="SMART" id="SM00477"/>
    </source>
</evidence>
<proteinExistence type="inferred from homology"/>
<feature type="compositionally biased region" description="Basic and acidic residues" evidence="11">
    <location>
        <begin position="121"/>
        <end position="143"/>
    </location>
</feature>
<evidence type="ECO:0000256" key="5">
    <source>
        <dbReference type="ARBA" id="ARBA00022759"/>
    </source>
</evidence>
<evidence type="ECO:0000256" key="2">
    <source>
        <dbReference type="ARBA" id="ARBA00010052"/>
    </source>
</evidence>
<dbReference type="InterPro" id="IPR044929">
    <property type="entry name" value="DNA/RNA_non-sp_Endonuclease_sf"/>
</dbReference>
<dbReference type="AlphaFoldDB" id="A0A9W8AXR6"/>
<dbReference type="Gene3D" id="3.40.570.10">
    <property type="entry name" value="Extracellular Endonuclease, subunit A"/>
    <property type="match status" value="1"/>
</dbReference>
<evidence type="ECO:0000256" key="9">
    <source>
        <dbReference type="PIRSR" id="PIRSR640255-2"/>
    </source>
</evidence>
<organism evidence="14 15">
    <name type="scientific">Dispira parvispora</name>
    <dbReference type="NCBI Taxonomy" id="1520584"/>
    <lineage>
        <taxon>Eukaryota</taxon>
        <taxon>Fungi</taxon>
        <taxon>Fungi incertae sedis</taxon>
        <taxon>Zoopagomycota</taxon>
        <taxon>Kickxellomycotina</taxon>
        <taxon>Dimargaritomycetes</taxon>
        <taxon>Dimargaritales</taxon>
        <taxon>Dimargaritaceae</taxon>
        <taxon>Dispira</taxon>
    </lineage>
</organism>
<comment type="caution">
    <text evidence="14">The sequence shown here is derived from an EMBL/GenBank/DDBJ whole genome shotgun (WGS) entry which is preliminary data.</text>
</comment>
<gene>
    <name evidence="14" type="primary">NUC1</name>
    <name evidence="14" type="ORF">IWQ62_001992</name>
</gene>
<keyword evidence="3 10" id="KW-0540">Nuclease</keyword>
<dbReference type="InterPro" id="IPR020821">
    <property type="entry name" value="ENPP1-3/EXOG-like_nuc-like"/>
</dbReference>
<evidence type="ECO:0000256" key="4">
    <source>
        <dbReference type="ARBA" id="ARBA00022723"/>
    </source>
</evidence>
<evidence type="ECO:0000256" key="7">
    <source>
        <dbReference type="ARBA" id="ARBA00022842"/>
    </source>
</evidence>
<feature type="domain" description="ENPP1-3/EXOG-like endonuclease/phosphodiesterase" evidence="12">
    <location>
        <begin position="94"/>
        <end position="312"/>
    </location>
</feature>
<dbReference type="GO" id="GO:0005634">
    <property type="term" value="C:nucleus"/>
    <property type="evidence" value="ECO:0007669"/>
    <property type="project" value="TreeGrafter"/>
</dbReference>
<dbReference type="OrthoDB" id="5418055at2759"/>
<keyword evidence="6 10" id="KW-0378">Hydrolase</keyword>
<keyword evidence="4 9" id="KW-0479">Metal-binding</keyword>
<dbReference type="GO" id="GO:0005743">
    <property type="term" value="C:mitochondrial inner membrane"/>
    <property type="evidence" value="ECO:0007669"/>
    <property type="project" value="TreeGrafter"/>
</dbReference>
<evidence type="ECO:0000256" key="10">
    <source>
        <dbReference type="RuleBase" id="RU366055"/>
    </source>
</evidence>
<evidence type="ECO:0000256" key="3">
    <source>
        <dbReference type="ARBA" id="ARBA00022722"/>
    </source>
</evidence>
<protein>
    <recommendedName>
        <fullName evidence="10">Endonuclease</fullName>
        <ecNumber evidence="10">3.1.30.-</ecNumber>
    </recommendedName>
</protein>
<sequence>MHGLTNQRLAFFLGGSLFGALITIGLTRPKANAPVVVPTPTSPPPPPPSPPKDRLPPKPPVPTTKPTLPIGNAELLKSLQMLGFPGPVADTRNHSAYVSNWNRQLRNPNWVFEHLTRDNIRRPAKDGKDDPDRTHSNFREDKNIPPTFRSLLKDYFKSGYDRGHLVPAADAKRSQEAMDETFLLSNISPQVGQGFNRDYWAYFETFTRRLTKHFSDVYVFTGPLYLPKPIPGSPGRFKLEFEVIGSPPNVAVPTHFYKVIAVKDAQGVYALEGFVLPNAVIPDKAPLTSFVTPVDAIEKAAGLTFFDNMPQLRDPRLTVSLCSTTQCSLTESQLYIDAIKKKKALNPPQA</sequence>
<dbReference type="GO" id="GO:0003676">
    <property type="term" value="F:nucleic acid binding"/>
    <property type="evidence" value="ECO:0007669"/>
    <property type="project" value="InterPro"/>
</dbReference>
<dbReference type="GO" id="GO:0006309">
    <property type="term" value="P:apoptotic DNA fragmentation"/>
    <property type="evidence" value="ECO:0007669"/>
    <property type="project" value="TreeGrafter"/>
</dbReference>
<dbReference type="CDD" id="cd00091">
    <property type="entry name" value="NUC"/>
    <property type="match status" value="1"/>
</dbReference>